<reference evidence="1 2" key="2">
    <citation type="submission" date="2021-10" db="EMBL/GenBank/DDBJ databases">
        <authorList>
            <person name="Piombo E."/>
        </authorList>
    </citation>
    <scope>NUCLEOTIDE SEQUENCE [LARGE SCALE GENOMIC DNA]</scope>
</reference>
<dbReference type="EMBL" id="CABFOC020000035">
    <property type="protein sequence ID" value="CAH0048690.1"/>
    <property type="molecule type" value="Genomic_DNA"/>
</dbReference>
<gene>
    <name evidence="1" type="ORF">CSOL1703_00000637</name>
</gene>
<accession>A0A9N9Z3T4</accession>
<evidence type="ECO:0000313" key="2">
    <source>
        <dbReference type="Proteomes" id="UP000775872"/>
    </source>
</evidence>
<name>A0A9N9Z3T4_9HYPO</name>
<comment type="caution">
    <text evidence="1">The sequence shown here is derived from an EMBL/GenBank/DDBJ whole genome shotgun (WGS) entry which is preliminary data.</text>
</comment>
<keyword evidence="2" id="KW-1185">Reference proteome</keyword>
<reference evidence="2" key="1">
    <citation type="submission" date="2019-06" db="EMBL/GenBank/DDBJ databases">
        <authorList>
            <person name="Broberg M."/>
        </authorList>
    </citation>
    <scope>NUCLEOTIDE SEQUENCE [LARGE SCALE GENOMIC DNA]</scope>
</reference>
<proteinExistence type="predicted"/>
<organism evidence="1 2">
    <name type="scientific">Clonostachys solani</name>
    <dbReference type="NCBI Taxonomy" id="160281"/>
    <lineage>
        <taxon>Eukaryota</taxon>
        <taxon>Fungi</taxon>
        <taxon>Dikarya</taxon>
        <taxon>Ascomycota</taxon>
        <taxon>Pezizomycotina</taxon>
        <taxon>Sordariomycetes</taxon>
        <taxon>Hypocreomycetidae</taxon>
        <taxon>Hypocreales</taxon>
        <taxon>Bionectriaceae</taxon>
        <taxon>Clonostachys</taxon>
    </lineage>
</organism>
<sequence length="56" mass="6565">MANACPHSFTMIKSDSTLVQWMCSFCHSGPAWFIFQCKYCNIKVEAFPRRIRNYPT</sequence>
<protein>
    <submittedName>
        <fullName evidence="1">Uncharacterized protein</fullName>
    </submittedName>
</protein>
<dbReference type="AlphaFoldDB" id="A0A9N9Z3T4"/>
<dbReference type="OrthoDB" id="5036969at2759"/>
<dbReference type="Proteomes" id="UP000775872">
    <property type="component" value="Unassembled WGS sequence"/>
</dbReference>
<evidence type="ECO:0000313" key="1">
    <source>
        <dbReference type="EMBL" id="CAH0048690.1"/>
    </source>
</evidence>